<evidence type="ECO:0000256" key="4">
    <source>
        <dbReference type="ARBA" id="ARBA00022692"/>
    </source>
</evidence>
<evidence type="ECO:0000256" key="7">
    <source>
        <dbReference type="ARBA" id="ARBA00023136"/>
    </source>
</evidence>
<accession>A0ABU1CC68</accession>
<comment type="caution">
    <text evidence="10">The sequence shown here is derived from an EMBL/GenBank/DDBJ whole genome shotgun (WGS) entry which is preliminary data.</text>
</comment>
<feature type="transmembrane region" description="Helical" evidence="9">
    <location>
        <begin position="266"/>
        <end position="283"/>
    </location>
</feature>
<dbReference type="Pfam" id="PF25539">
    <property type="entry name" value="Bestrophin_2"/>
    <property type="match status" value="1"/>
</dbReference>
<keyword evidence="3" id="KW-1003">Cell membrane</keyword>
<dbReference type="Proteomes" id="UP001233535">
    <property type="component" value="Unassembled WGS sequence"/>
</dbReference>
<evidence type="ECO:0000256" key="2">
    <source>
        <dbReference type="ARBA" id="ARBA00022448"/>
    </source>
</evidence>
<feature type="transmembrane region" description="Helical" evidence="9">
    <location>
        <begin position="43"/>
        <end position="62"/>
    </location>
</feature>
<dbReference type="InterPro" id="IPR044669">
    <property type="entry name" value="YneE/VCCN1/2-like"/>
</dbReference>
<keyword evidence="11" id="KW-1185">Reference proteome</keyword>
<organism evidence="10 11">
    <name type="scientific">Lysobacter arvi</name>
    <dbReference type="NCBI Taxonomy" id="3038776"/>
    <lineage>
        <taxon>Bacteria</taxon>
        <taxon>Pseudomonadati</taxon>
        <taxon>Pseudomonadota</taxon>
        <taxon>Gammaproteobacteria</taxon>
        <taxon>Lysobacterales</taxon>
        <taxon>Lysobacteraceae</taxon>
        <taxon>Lysobacter</taxon>
    </lineage>
</organism>
<keyword evidence="5 9" id="KW-1133">Transmembrane helix</keyword>
<name>A0ABU1CC68_9GAMM</name>
<dbReference type="PANTHER" id="PTHR33281">
    <property type="entry name" value="UPF0187 PROTEIN YNEE"/>
    <property type="match status" value="1"/>
</dbReference>
<dbReference type="RefSeq" id="WP_309261165.1">
    <property type="nucleotide sequence ID" value="NZ_JARUHG010000001.1"/>
</dbReference>
<evidence type="ECO:0000256" key="8">
    <source>
        <dbReference type="ARBA" id="ARBA00034708"/>
    </source>
</evidence>
<evidence type="ECO:0000313" key="10">
    <source>
        <dbReference type="EMBL" id="MDR0182004.1"/>
    </source>
</evidence>
<keyword evidence="4 9" id="KW-0812">Transmembrane</keyword>
<keyword evidence="2" id="KW-0813">Transport</keyword>
<evidence type="ECO:0000256" key="3">
    <source>
        <dbReference type="ARBA" id="ARBA00022475"/>
    </source>
</evidence>
<gene>
    <name evidence="10" type="ORF">P8609_03335</name>
</gene>
<sequence>MHTGKSYRLPEFIKWTRRSIYVLLVLCTVPVVLYQVAGWRWLAVPWGVVFLLGATVALSSGFKNVQTYNRLQQAQQVWASIAGSSRIWGAMCRDLVASPEQGRVLAYRHLAWLTALRYEMRRAMPWETADKSYNAEYRRDYAIPEREERLERELLKYLPPGEVSQVLASGNRALQVMSLQSRATTLLLAAGGLTVGAFNDMQKLIRDLQVLQCGSEQIKNFPFPRQYAFINSVIVWIMCVLLPFGMIGEFEQLGARLGTVGGIDTVWLAVPTSLLIGWIYLALNQVVEASENPFEGGANDVPISHICRDIEFDLREMLGEADVPSPARQASDIAL</sequence>
<dbReference type="EMBL" id="JARUHG010000001">
    <property type="protein sequence ID" value="MDR0182004.1"/>
    <property type="molecule type" value="Genomic_DNA"/>
</dbReference>
<keyword evidence="7 9" id="KW-0472">Membrane</keyword>
<evidence type="ECO:0000256" key="9">
    <source>
        <dbReference type="SAM" id="Phobius"/>
    </source>
</evidence>
<protein>
    <submittedName>
        <fullName evidence="10">Bestrophin family ion channel</fullName>
    </submittedName>
</protein>
<feature type="transmembrane region" description="Helical" evidence="9">
    <location>
        <begin position="20"/>
        <end position="37"/>
    </location>
</feature>
<comment type="similarity">
    <text evidence="8">Belongs to the anion channel-forming bestrophin (TC 1.A.46) family.</text>
</comment>
<proteinExistence type="inferred from homology"/>
<evidence type="ECO:0000256" key="1">
    <source>
        <dbReference type="ARBA" id="ARBA00004651"/>
    </source>
</evidence>
<evidence type="ECO:0000256" key="6">
    <source>
        <dbReference type="ARBA" id="ARBA00023065"/>
    </source>
</evidence>
<comment type="subcellular location">
    <subcellularLocation>
        <location evidence="1">Cell membrane</location>
        <topology evidence="1">Multi-pass membrane protein</topology>
    </subcellularLocation>
</comment>
<evidence type="ECO:0000313" key="11">
    <source>
        <dbReference type="Proteomes" id="UP001233535"/>
    </source>
</evidence>
<keyword evidence="6" id="KW-0406">Ion transport</keyword>
<feature type="transmembrane region" description="Helical" evidence="9">
    <location>
        <begin position="227"/>
        <end position="246"/>
    </location>
</feature>
<dbReference type="PANTHER" id="PTHR33281:SF19">
    <property type="entry name" value="VOLTAGE-DEPENDENT ANION CHANNEL-FORMING PROTEIN YNEE"/>
    <property type="match status" value="1"/>
</dbReference>
<evidence type="ECO:0000256" key="5">
    <source>
        <dbReference type="ARBA" id="ARBA00022989"/>
    </source>
</evidence>
<reference evidence="10 11" key="1">
    <citation type="submission" date="2023-04" db="EMBL/GenBank/DDBJ databases">
        <title>Lysobacter sp. strain UC isolated from soil sample.</title>
        <authorList>
            <person name="Choksket S."/>
            <person name="Harshvardhan F."/>
            <person name="Rana R."/>
            <person name="Patil P.B."/>
            <person name="Korpole S."/>
        </authorList>
    </citation>
    <scope>NUCLEOTIDE SEQUENCE [LARGE SCALE GENOMIC DNA]</scope>
    <source>
        <strain evidence="10 11">UC</strain>
    </source>
</reference>